<proteinExistence type="predicted"/>
<keyword evidence="3" id="KW-1185">Reference proteome</keyword>
<organism evidence="2 3">
    <name type="scientific">Plebeiibacterium sediminum</name>
    <dbReference type="NCBI Taxonomy" id="2992112"/>
    <lineage>
        <taxon>Bacteria</taxon>
        <taxon>Pseudomonadati</taxon>
        <taxon>Bacteroidota</taxon>
        <taxon>Bacteroidia</taxon>
        <taxon>Marinilabiliales</taxon>
        <taxon>Marinilabiliaceae</taxon>
        <taxon>Plebeiibacterium</taxon>
    </lineage>
</organism>
<evidence type="ECO:0000313" key="2">
    <source>
        <dbReference type="EMBL" id="MCW3785194.1"/>
    </source>
</evidence>
<accession>A0AAE3M150</accession>
<dbReference type="InterPro" id="IPR025584">
    <property type="entry name" value="Cthe_2159"/>
</dbReference>
<sequence>MIASLRFYTLALLILFFMGACERNIDSDSESGGSSSSNDDDSDYSEYYEIETDYQWDASDVTTIVFNDNTAEITGDGATFEDGILTVSSQGNYLFQGTLTDGEILVSADNESVVKLILDNVSVTCSDNPGIYIQKSLRTIVILNDNTTNSISDGNTFTDEDANAALFSKSDLRLSGNGTLNISANYKDGITSKDGLVINSGNYNITANDDGIRGKDYLIINDGTFVIDSDGDAVKSDNENSACGYINIVYADFTIDTYSDGLYAYNKITITDGTFNITCNGSTSSAKGIKAGTLVYIQNGEFTINSVDDAVHSDLDIMINDGKLTLSTNDDGIHAENELEINNGTIEILTSYEGLEARTITINGGHIDLTASDDGINAAGGNSNYLYINGGTVFVYAYGDGLDMNGSGEMTAGTVLVHGPTNSGNGALDYDGSFKVNGGLLIAAGSSGMAEAPSTSSSQYAALINFTSSYSANTLFHLEDNSGNTIATFKPAHQYQSVAISSPDLSSGKTYSIYTGGSSTGTESGGLYTNGEYTPGTEYQSFTISSTITSIGSQSGGGPGGRRSVSSEEL</sequence>
<evidence type="ECO:0000256" key="1">
    <source>
        <dbReference type="SAM" id="MobiDB-lite"/>
    </source>
</evidence>
<comment type="caution">
    <text evidence="2">The sequence shown here is derived from an EMBL/GenBank/DDBJ whole genome shotgun (WGS) entry which is preliminary data.</text>
</comment>
<dbReference type="AlphaFoldDB" id="A0AAE3M150"/>
<dbReference type="Proteomes" id="UP001209229">
    <property type="component" value="Unassembled WGS sequence"/>
</dbReference>
<dbReference type="EMBL" id="JAPDPJ010000001">
    <property type="protein sequence ID" value="MCW3785194.1"/>
    <property type="molecule type" value="Genomic_DNA"/>
</dbReference>
<protein>
    <submittedName>
        <fullName evidence="2">Carbohydrate-binding domain-containing protein</fullName>
    </submittedName>
</protein>
<reference evidence="2" key="1">
    <citation type="submission" date="2022-10" db="EMBL/GenBank/DDBJ databases">
        <authorList>
            <person name="Yu W.X."/>
        </authorList>
    </citation>
    <scope>NUCLEOTIDE SEQUENCE</scope>
    <source>
        <strain evidence="2">AAT</strain>
    </source>
</reference>
<name>A0AAE3M150_9BACT</name>
<dbReference type="Pfam" id="PF14262">
    <property type="entry name" value="Cthe_2159"/>
    <property type="match status" value="1"/>
</dbReference>
<gene>
    <name evidence="2" type="ORF">OM075_01880</name>
</gene>
<feature type="region of interest" description="Disordered" evidence="1">
    <location>
        <begin position="549"/>
        <end position="570"/>
    </location>
</feature>
<dbReference type="PROSITE" id="PS51257">
    <property type="entry name" value="PROKAR_LIPOPROTEIN"/>
    <property type="match status" value="1"/>
</dbReference>
<evidence type="ECO:0000313" key="3">
    <source>
        <dbReference type="Proteomes" id="UP001209229"/>
    </source>
</evidence>
<dbReference type="RefSeq" id="WP_301188765.1">
    <property type="nucleotide sequence ID" value="NZ_JAPDPJ010000001.1"/>
</dbReference>